<feature type="domain" description="Pectinesterase catalytic" evidence="11">
    <location>
        <begin position="38"/>
        <end position="327"/>
    </location>
</feature>
<dbReference type="FunFam" id="2.160.20.10:FF:000013">
    <property type="entry name" value="Pectinesterase"/>
    <property type="match status" value="1"/>
</dbReference>
<evidence type="ECO:0000313" key="12">
    <source>
        <dbReference type="EMBL" id="KAL3749958.1"/>
    </source>
</evidence>
<evidence type="ECO:0000256" key="4">
    <source>
        <dbReference type="ARBA" id="ARBA00022801"/>
    </source>
</evidence>
<sequence>MQLLLAAPFAATLFCILISSTSAADCGAGNNGLKGNTITVDQHGGGHFTSVQAAIDSIPSGNNEWISIRINAGTYKEMVTIPPDKPCIFLQGKGRDSTIITYNSHEQTDTSATFTSSPDNIVVQGITFKNSYNRYWKESNEPPVVQALAARIYGDKCVFFECGFLGVQDTLWDVQGRHYYGSCYIEGAIDFIFGSGQSIFEDCIMNVTATLPPYRLRYSCITAQGRASPGDPSGFVFERGAVIGSGPYLLGRAYGPYSRVVFHKTLLSAGVAPQGWDPWYFQGRKDNIMYAEVDCEGTGSDTSQRVQWEKHLNKTQLQYFSRSYFLDQEGWLANTPLGKTFES</sequence>
<evidence type="ECO:0000313" key="13">
    <source>
        <dbReference type="Proteomes" id="UP001634007"/>
    </source>
</evidence>
<evidence type="ECO:0000256" key="9">
    <source>
        <dbReference type="PROSITE-ProRule" id="PRU10040"/>
    </source>
</evidence>
<protein>
    <recommendedName>
        <fullName evidence="3 10">Pectinesterase</fullName>
        <ecNumber evidence="3 10">3.1.1.11</ecNumber>
    </recommendedName>
</protein>
<reference evidence="12 13" key="1">
    <citation type="submission" date="2024-11" db="EMBL/GenBank/DDBJ databases">
        <title>Chromosome-level genome assembly of Eucalyptus globulus Labill. provides insights into its genome evolution.</title>
        <authorList>
            <person name="Li X."/>
        </authorList>
    </citation>
    <scope>NUCLEOTIDE SEQUENCE [LARGE SCALE GENOMIC DNA]</scope>
    <source>
        <strain evidence="12">CL2024</strain>
        <tissue evidence="12">Fresh tender leaves</tissue>
    </source>
</reference>
<dbReference type="Pfam" id="PF01095">
    <property type="entry name" value="Pectinesterase"/>
    <property type="match status" value="1"/>
</dbReference>
<comment type="similarity">
    <text evidence="2">Belongs to the pectinesterase family.</text>
</comment>
<keyword evidence="10" id="KW-0732">Signal</keyword>
<evidence type="ECO:0000256" key="10">
    <source>
        <dbReference type="RuleBase" id="RU000589"/>
    </source>
</evidence>
<evidence type="ECO:0000256" key="1">
    <source>
        <dbReference type="ARBA" id="ARBA00005184"/>
    </source>
</evidence>
<dbReference type="PANTHER" id="PTHR31321:SF120">
    <property type="entry name" value="PECTINESTERASE 52-RELATED"/>
    <property type="match status" value="1"/>
</dbReference>
<gene>
    <name evidence="12" type="ORF">ACJRO7_011001</name>
</gene>
<accession>A0ABD3LDR6</accession>
<dbReference type="InterPro" id="IPR000070">
    <property type="entry name" value="Pectinesterase_cat"/>
</dbReference>
<dbReference type="InterPro" id="IPR033131">
    <property type="entry name" value="Pectinesterase_Asp_AS"/>
</dbReference>
<keyword evidence="5 10" id="KW-0063">Aspartyl esterase</keyword>
<keyword evidence="13" id="KW-1185">Reference proteome</keyword>
<evidence type="ECO:0000256" key="3">
    <source>
        <dbReference type="ARBA" id="ARBA00013229"/>
    </source>
</evidence>
<comment type="catalytic activity">
    <reaction evidence="7 10">
        <text>[(1-&gt;4)-alpha-D-galacturonosyl methyl ester](n) + n H2O = [(1-&gt;4)-alpha-D-galacturonosyl](n) + n methanol + n H(+)</text>
        <dbReference type="Rhea" id="RHEA:22380"/>
        <dbReference type="Rhea" id="RHEA-COMP:14570"/>
        <dbReference type="Rhea" id="RHEA-COMP:14573"/>
        <dbReference type="ChEBI" id="CHEBI:15377"/>
        <dbReference type="ChEBI" id="CHEBI:15378"/>
        <dbReference type="ChEBI" id="CHEBI:17790"/>
        <dbReference type="ChEBI" id="CHEBI:140522"/>
        <dbReference type="ChEBI" id="CHEBI:140523"/>
        <dbReference type="EC" id="3.1.1.11"/>
    </reaction>
</comment>
<dbReference type="Gene3D" id="2.160.20.10">
    <property type="entry name" value="Single-stranded right-handed beta-helix, Pectin lyase-like"/>
    <property type="match status" value="1"/>
</dbReference>
<keyword evidence="4 10" id="KW-0378">Hydrolase</keyword>
<dbReference type="EC" id="3.1.1.11" evidence="3 10"/>
<comment type="pathway">
    <text evidence="1 10">Glycan metabolism; pectin degradation; 2-dehydro-3-deoxy-D-gluconate from pectin: step 1/5.</text>
</comment>
<evidence type="ECO:0000256" key="8">
    <source>
        <dbReference type="ARBA" id="ARBA00057335"/>
    </source>
</evidence>
<dbReference type="GO" id="GO:0042545">
    <property type="term" value="P:cell wall modification"/>
    <property type="evidence" value="ECO:0007669"/>
    <property type="project" value="UniProtKB-UniRule"/>
</dbReference>
<evidence type="ECO:0000256" key="2">
    <source>
        <dbReference type="ARBA" id="ARBA00008891"/>
    </source>
</evidence>
<organism evidence="12 13">
    <name type="scientific">Eucalyptus globulus</name>
    <name type="common">Tasmanian blue gum</name>
    <dbReference type="NCBI Taxonomy" id="34317"/>
    <lineage>
        <taxon>Eukaryota</taxon>
        <taxon>Viridiplantae</taxon>
        <taxon>Streptophyta</taxon>
        <taxon>Embryophyta</taxon>
        <taxon>Tracheophyta</taxon>
        <taxon>Spermatophyta</taxon>
        <taxon>Magnoliopsida</taxon>
        <taxon>eudicotyledons</taxon>
        <taxon>Gunneridae</taxon>
        <taxon>Pentapetalae</taxon>
        <taxon>rosids</taxon>
        <taxon>malvids</taxon>
        <taxon>Myrtales</taxon>
        <taxon>Myrtaceae</taxon>
        <taxon>Myrtoideae</taxon>
        <taxon>Eucalypteae</taxon>
        <taxon>Eucalyptus</taxon>
    </lineage>
</organism>
<evidence type="ECO:0000259" key="11">
    <source>
        <dbReference type="Pfam" id="PF01095"/>
    </source>
</evidence>
<dbReference type="SUPFAM" id="SSF51126">
    <property type="entry name" value="Pectin lyase-like"/>
    <property type="match status" value="1"/>
</dbReference>
<dbReference type="Proteomes" id="UP001634007">
    <property type="component" value="Unassembled WGS sequence"/>
</dbReference>
<feature type="chain" id="PRO_5044534204" description="Pectinesterase" evidence="10">
    <location>
        <begin position="24"/>
        <end position="343"/>
    </location>
</feature>
<dbReference type="AlphaFoldDB" id="A0ABD3LDR6"/>
<dbReference type="GO" id="GO:0030599">
    <property type="term" value="F:pectinesterase activity"/>
    <property type="evidence" value="ECO:0007669"/>
    <property type="project" value="UniProtKB-UniRule"/>
</dbReference>
<feature type="signal peptide" evidence="10">
    <location>
        <begin position="1"/>
        <end position="23"/>
    </location>
</feature>
<dbReference type="InterPro" id="IPR011050">
    <property type="entry name" value="Pectin_lyase_fold/virulence"/>
</dbReference>
<dbReference type="PANTHER" id="PTHR31321">
    <property type="entry name" value="ACYL-COA THIOESTER HYDROLASE YBHC-RELATED"/>
    <property type="match status" value="1"/>
</dbReference>
<keyword evidence="6" id="KW-0325">Glycoprotein</keyword>
<comment type="function">
    <text evidence="8">Acts in the modification of cell walls via demethylesterification of cell wall pectin.</text>
</comment>
<comment type="caution">
    <text evidence="12">The sequence shown here is derived from an EMBL/GenBank/DDBJ whole genome shotgun (WGS) entry which is preliminary data.</text>
</comment>
<dbReference type="InterPro" id="IPR012334">
    <property type="entry name" value="Pectin_lyas_fold"/>
</dbReference>
<evidence type="ECO:0000256" key="5">
    <source>
        <dbReference type="ARBA" id="ARBA00023085"/>
    </source>
</evidence>
<name>A0ABD3LDR6_EUCGL</name>
<feature type="active site" evidence="9">
    <location>
        <position position="190"/>
    </location>
</feature>
<dbReference type="GO" id="GO:0045490">
    <property type="term" value="P:pectin catabolic process"/>
    <property type="evidence" value="ECO:0007669"/>
    <property type="project" value="UniProtKB-UniRule"/>
</dbReference>
<dbReference type="EMBL" id="JBJKBG010000002">
    <property type="protein sequence ID" value="KAL3749958.1"/>
    <property type="molecule type" value="Genomic_DNA"/>
</dbReference>
<evidence type="ECO:0000256" key="6">
    <source>
        <dbReference type="ARBA" id="ARBA00023180"/>
    </source>
</evidence>
<evidence type="ECO:0000256" key="7">
    <source>
        <dbReference type="ARBA" id="ARBA00047928"/>
    </source>
</evidence>
<dbReference type="PROSITE" id="PS00503">
    <property type="entry name" value="PECTINESTERASE_2"/>
    <property type="match status" value="1"/>
</dbReference>
<proteinExistence type="inferred from homology"/>